<dbReference type="GO" id="GO:0051879">
    <property type="term" value="F:Hsp90 protein binding"/>
    <property type="evidence" value="ECO:0007669"/>
    <property type="project" value="TreeGrafter"/>
</dbReference>
<comment type="caution">
    <text evidence="7">The sequence shown here is derived from an EMBL/GenBank/DDBJ whole genome shotgun (WGS) entry which is preliminary data.</text>
</comment>
<gene>
    <name evidence="7" type="ORF">RI129_011353</name>
</gene>
<dbReference type="PANTHER" id="PTHR46674">
    <property type="entry name" value="INACTIVE PEPTIDYL-PROLYL CIS-TRANS ISOMERASE FKBP6"/>
    <property type="match status" value="1"/>
</dbReference>
<dbReference type="InterPro" id="IPR042282">
    <property type="entry name" value="FKBP6/shu"/>
</dbReference>
<name>A0AAN7V3W5_9COLE</name>
<evidence type="ECO:0000256" key="1">
    <source>
        <dbReference type="ARBA" id="ARBA00009648"/>
    </source>
</evidence>
<comment type="similarity">
    <text evidence="1">Belongs to the FKBP6 family.</text>
</comment>
<evidence type="ECO:0000259" key="6">
    <source>
        <dbReference type="PROSITE" id="PS50059"/>
    </source>
</evidence>
<reference evidence="7 8" key="1">
    <citation type="journal article" date="2024" name="Insects">
        <title>An Improved Chromosome-Level Genome Assembly of the Firefly Pyrocoelia pectoralis.</title>
        <authorList>
            <person name="Fu X."/>
            <person name="Meyer-Rochow V.B."/>
            <person name="Ballantyne L."/>
            <person name="Zhu X."/>
        </authorList>
    </citation>
    <scope>NUCLEOTIDE SEQUENCE [LARGE SCALE GENOMIC DNA]</scope>
    <source>
        <strain evidence="7">XCY_ONT2</strain>
    </source>
</reference>
<keyword evidence="4" id="KW-0413">Isomerase</keyword>
<dbReference type="SUPFAM" id="SSF54534">
    <property type="entry name" value="FKBP-like"/>
    <property type="match status" value="1"/>
</dbReference>
<evidence type="ECO:0000313" key="8">
    <source>
        <dbReference type="Proteomes" id="UP001329430"/>
    </source>
</evidence>
<dbReference type="InterPro" id="IPR046357">
    <property type="entry name" value="PPIase_dom_sf"/>
</dbReference>
<evidence type="ECO:0000256" key="4">
    <source>
        <dbReference type="PROSITE-ProRule" id="PRU00277"/>
    </source>
</evidence>
<keyword evidence="8" id="KW-1185">Reference proteome</keyword>
<evidence type="ECO:0000256" key="5">
    <source>
        <dbReference type="PROSITE-ProRule" id="PRU00339"/>
    </source>
</evidence>
<sequence length="446" mass="51239">MGDEIVNNHYIKFKNPLDINRLVSGDGAVFEVNFDDLPNDADTFMYSQAEAREFSKPECNGVTDDDIHTDAEPFELIAQKMTNLLEDGAIKKRVLREGYGDPIPDKAYVTIHYNAYIEYNDDPFDSTYIRKKPFSFTVNNSETISGLDIGTQSMKLNELSQFMVKASHAYGPLGCLQRVPPNATILYEVEVMNWLDTAVGLPPRANEEPQSYVQVNRHAHLLLMKANDSFAKGSIRQAIRNYNDAVTKLLSCTLRDMADQEKQEALLLRLYTNLVVSYTKIKEPRPACTNAQRIYNLCKGTSLKVPPKVYFNHGRSLIQLSDYKWAEIRLNQARKLEPNNVEISKELLKLDEKRIESRKREVEMAKAMFRHTRNTDVDPDFKKSMTRYCEDLKADSTSFLYNLPEDLSEKEIVFCKAEVQLHGLEFCSKQYDGQIVYYIQKPRDSN</sequence>
<organism evidence="7 8">
    <name type="scientific">Pyrocoelia pectoralis</name>
    <dbReference type="NCBI Taxonomy" id="417401"/>
    <lineage>
        <taxon>Eukaryota</taxon>
        <taxon>Metazoa</taxon>
        <taxon>Ecdysozoa</taxon>
        <taxon>Arthropoda</taxon>
        <taxon>Hexapoda</taxon>
        <taxon>Insecta</taxon>
        <taxon>Pterygota</taxon>
        <taxon>Neoptera</taxon>
        <taxon>Endopterygota</taxon>
        <taxon>Coleoptera</taxon>
        <taxon>Polyphaga</taxon>
        <taxon>Elateriformia</taxon>
        <taxon>Elateroidea</taxon>
        <taxon>Lampyridae</taxon>
        <taxon>Lampyrinae</taxon>
        <taxon>Pyrocoelia</taxon>
    </lineage>
</organism>
<feature type="repeat" description="TPR" evidence="5">
    <location>
        <begin position="307"/>
        <end position="340"/>
    </location>
</feature>
<evidence type="ECO:0000256" key="2">
    <source>
        <dbReference type="ARBA" id="ARBA00022737"/>
    </source>
</evidence>
<dbReference type="EMBL" id="JAVRBK010000008">
    <property type="protein sequence ID" value="KAK5640542.1"/>
    <property type="molecule type" value="Genomic_DNA"/>
</dbReference>
<dbReference type="PROSITE" id="PS50059">
    <property type="entry name" value="FKBP_PPIASE"/>
    <property type="match status" value="1"/>
</dbReference>
<dbReference type="GO" id="GO:0034587">
    <property type="term" value="P:piRNA processing"/>
    <property type="evidence" value="ECO:0007669"/>
    <property type="project" value="TreeGrafter"/>
</dbReference>
<dbReference type="GO" id="GO:0007283">
    <property type="term" value="P:spermatogenesis"/>
    <property type="evidence" value="ECO:0007669"/>
    <property type="project" value="TreeGrafter"/>
</dbReference>
<protein>
    <recommendedName>
        <fullName evidence="4">peptidylprolyl isomerase</fullName>
        <ecNumber evidence="4">5.2.1.8</ecNumber>
    </recommendedName>
</protein>
<dbReference type="Pfam" id="PF00254">
    <property type="entry name" value="FKBP_C"/>
    <property type="match status" value="1"/>
</dbReference>
<dbReference type="GO" id="GO:0003755">
    <property type="term" value="F:peptidyl-prolyl cis-trans isomerase activity"/>
    <property type="evidence" value="ECO:0007669"/>
    <property type="project" value="UniProtKB-KW"/>
</dbReference>
<keyword evidence="3 5" id="KW-0802">TPR repeat</keyword>
<dbReference type="GO" id="GO:0005737">
    <property type="term" value="C:cytoplasm"/>
    <property type="evidence" value="ECO:0007669"/>
    <property type="project" value="TreeGrafter"/>
</dbReference>
<comment type="catalytic activity">
    <reaction evidence="4">
        <text>[protein]-peptidylproline (omega=180) = [protein]-peptidylproline (omega=0)</text>
        <dbReference type="Rhea" id="RHEA:16237"/>
        <dbReference type="Rhea" id="RHEA-COMP:10747"/>
        <dbReference type="Rhea" id="RHEA-COMP:10748"/>
        <dbReference type="ChEBI" id="CHEBI:83833"/>
        <dbReference type="ChEBI" id="CHEBI:83834"/>
        <dbReference type="EC" id="5.2.1.8"/>
    </reaction>
</comment>
<dbReference type="Gene3D" id="3.10.50.40">
    <property type="match status" value="1"/>
</dbReference>
<dbReference type="InterPro" id="IPR011990">
    <property type="entry name" value="TPR-like_helical_dom_sf"/>
</dbReference>
<dbReference type="PROSITE" id="PS50005">
    <property type="entry name" value="TPR"/>
    <property type="match status" value="1"/>
</dbReference>
<evidence type="ECO:0000256" key="3">
    <source>
        <dbReference type="ARBA" id="ARBA00022803"/>
    </source>
</evidence>
<keyword evidence="2" id="KW-0677">Repeat</keyword>
<evidence type="ECO:0000313" key="7">
    <source>
        <dbReference type="EMBL" id="KAK5640542.1"/>
    </source>
</evidence>
<dbReference type="AlphaFoldDB" id="A0AAN7V3W5"/>
<accession>A0AAN7V3W5</accession>
<feature type="domain" description="PPIase FKBP-type" evidence="6">
    <location>
        <begin position="106"/>
        <end position="195"/>
    </location>
</feature>
<dbReference type="PANTHER" id="PTHR46674:SF1">
    <property type="entry name" value="INACTIVE PEPTIDYL-PROLYL CIS-TRANS ISOMERASE FKBP6"/>
    <property type="match status" value="1"/>
</dbReference>
<keyword evidence="4" id="KW-0697">Rotamase</keyword>
<dbReference type="InterPro" id="IPR001179">
    <property type="entry name" value="PPIase_FKBP_dom"/>
</dbReference>
<dbReference type="Gene3D" id="1.25.40.10">
    <property type="entry name" value="Tetratricopeptide repeat domain"/>
    <property type="match status" value="1"/>
</dbReference>
<dbReference type="InterPro" id="IPR019734">
    <property type="entry name" value="TPR_rpt"/>
</dbReference>
<proteinExistence type="inferred from homology"/>
<dbReference type="EC" id="5.2.1.8" evidence="4"/>
<dbReference type="Proteomes" id="UP001329430">
    <property type="component" value="Chromosome 8"/>
</dbReference>
<dbReference type="SUPFAM" id="SSF48452">
    <property type="entry name" value="TPR-like"/>
    <property type="match status" value="1"/>
</dbReference>